<proteinExistence type="predicted"/>
<organism evidence="1 2">
    <name type="scientific">Chlorobaculum parvum (strain DSM 263 / NCIMB 8327)</name>
    <name type="common">Chlorobium vibrioforme subsp. thiosulfatophilum</name>
    <dbReference type="NCBI Taxonomy" id="517417"/>
    <lineage>
        <taxon>Bacteria</taxon>
        <taxon>Pseudomonadati</taxon>
        <taxon>Chlorobiota</taxon>
        <taxon>Chlorobiia</taxon>
        <taxon>Chlorobiales</taxon>
        <taxon>Chlorobiaceae</taxon>
        <taxon>Chlorobaculum</taxon>
    </lineage>
</organism>
<sequence length="118" mass="13239">MKKPLVPSAWAGRLRASFRALRNRLFQALLNRFIPGFLHDPFRLPFVVPMRPVSFPTNAYELFSAQQEGASLLFHQEDDGSDNLSELTSCAACQRCAGNDSIAFAGNTLTTFPAWRYN</sequence>
<dbReference type="STRING" id="517417.Cpar_1207"/>
<dbReference type="KEGG" id="cpc:Cpar_1207"/>
<evidence type="ECO:0000313" key="1">
    <source>
        <dbReference type="EMBL" id="ACF11612.1"/>
    </source>
</evidence>
<accession>B3QNV9</accession>
<gene>
    <name evidence="1" type="ordered locus">Cpar_1207</name>
</gene>
<reference evidence="1" key="1">
    <citation type="submission" date="2008-06" db="EMBL/GenBank/DDBJ databases">
        <title>Complete sequence of Chlorobaculum parvum NCIB 8327.</title>
        <authorList>
            <consortium name="US DOE Joint Genome Institute"/>
            <person name="Lucas S."/>
            <person name="Copeland A."/>
            <person name="Lapidus A."/>
            <person name="Glavina del Rio T."/>
            <person name="Dalin E."/>
            <person name="Tice H."/>
            <person name="Bruce D."/>
            <person name="Goodwin L."/>
            <person name="Pitluck S."/>
            <person name="Schmutz J."/>
            <person name="Larimer F."/>
            <person name="Land M."/>
            <person name="Hauser L."/>
            <person name="Kyrpides N."/>
            <person name="Mikhailova N."/>
            <person name="Zhao F."/>
            <person name="Li T."/>
            <person name="Liu Z."/>
            <person name="Overmann J."/>
            <person name="Bryant D.A."/>
            <person name="Richardson P."/>
        </authorList>
    </citation>
    <scope>NUCLEOTIDE SEQUENCE [LARGE SCALE GENOMIC DNA]</scope>
    <source>
        <strain evidence="1">NCIB 8327</strain>
    </source>
</reference>
<name>B3QNV9_CHLP8</name>
<keyword evidence="2" id="KW-1185">Reference proteome</keyword>
<dbReference type="HOGENOM" id="CLU_2068911_0_0_10"/>
<dbReference type="Proteomes" id="UP000008811">
    <property type="component" value="Chromosome"/>
</dbReference>
<dbReference type="AlphaFoldDB" id="B3QNV9"/>
<evidence type="ECO:0000313" key="2">
    <source>
        <dbReference type="Proteomes" id="UP000008811"/>
    </source>
</evidence>
<dbReference type="EMBL" id="CP001099">
    <property type="protein sequence ID" value="ACF11612.1"/>
    <property type="molecule type" value="Genomic_DNA"/>
</dbReference>
<protein>
    <submittedName>
        <fullName evidence="1">Uncharacterized protein</fullName>
    </submittedName>
</protein>
<dbReference type="RefSeq" id="WP_012502445.1">
    <property type="nucleotide sequence ID" value="NC_011027.1"/>
</dbReference>